<proteinExistence type="predicted"/>
<keyword evidence="1" id="KW-0614">Plasmid</keyword>
<geneLocation type="plasmid" evidence="1 4">
    <name>pJCM12687</name>
</geneLocation>
<reference evidence="2 3" key="1">
    <citation type="submission" date="2016-12" db="EMBL/GenBank/DDBJ databases">
        <title>The new phylogeny of genus Mycobacterium.</title>
        <authorList>
            <person name="Tortoli E."/>
            <person name="Trovato A."/>
            <person name="Cirillo D.M."/>
        </authorList>
    </citation>
    <scope>NUCLEOTIDE SEQUENCE [LARGE SCALE GENOMIC DNA]</scope>
    <source>
        <strain evidence="2 3">DSM 44624</strain>
    </source>
</reference>
<sequence>MAYFGIPGYQPQWLSDRSAVIAAHGGRLASLIGRRLTDGWLVWDHRYAAWLADCPVVLNFGGEQIEICHQEFDQLSITWNIIIPTARIEWSDADDTTGSARLEWRNDADPRLAAFNGRRLVSIDLLEWDGRAGDFGNGTLAVSFGFGPERVTIANGLDENILEFGRPHSCYRSHPIASARR</sequence>
<gene>
    <name evidence="2" type="ORF">BST20_17790</name>
    <name evidence="1" type="ORF">MBRA_53430</name>
</gene>
<reference evidence="1 4" key="2">
    <citation type="journal article" date="2019" name="Emerg. Microbes Infect.">
        <title>Comprehensive subspecies identification of 175 nontuberculous mycobacteria species based on 7547 genomic profiles.</title>
        <authorList>
            <person name="Matsumoto Y."/>
            <person name="Kinjo T."/>
            <person name="Motooka D."/>
            <person name="Nabeya D."/>
            <person name="Jung N."/>
            <person name="Uechi K."/>
            <person name="Horii T."/>
            <person name="Iida T."/>
            <person name="Fujita J."/>
            <person name="Nakamura S."/>
        </authorList>
    </citation>
    <scope>NUCLEOTIDE SEQUENCE [LARGE SCALE GENOMIC DNA]</scope>
    <source>
        <strain evidence="1 4">JCM 12687</strain>
        <plasmid evidence="1">pJCM12687</plasmid>
    </source>
</reference>
<evidence type="ECO:0000313" key="3">
    <source>
        <dbReference type="Proteomes" id="UP000192441"/>
    </source>
</evidence>
<protein>
    <submittedName>
        <fullName evidence="2">Uncharacterized protein</fullName>
    </submittedName>
</protein>
<dbReference type="Proteomes" id="UP000467379">
    <property type="component" value="Plasmid pJCM12687"/>
</dbReference>
<name>A0A7I7WGT5_9MYCO</name>
<accession>A0A7I7WGT5</accession>
<evidence type="ECO:0000313" key="1">
    <source>
        <dbReference type="EMBL" id="BBZ15148.1"/>
    </source>
</evidence>
<reference evidence="1" key="3">
    <citation type="submission" date="2020-02" db="EMBL/GenBank/DDBJ databases">
        <authorList>
            <person name="Matsumoto Y."/>
            <person name="Kinjo T."/>
            <person name="Motooka D."/>
            <person name="Nabeya D."/>
            <person name="Jung N."/>
            <person name="Uechi K."/>
            <person name="Horii T."/>
            <person name="Iida T."/>
            <person name="Fujita J."/>
            <person name="Nakamura S."/>
        </authorList>
    </citation>
    <scope>NUCLEOTIDE SEQUENCE</scope>
    <source>
        <strain evidence="1">JCM 12687</strain>
        <plasmid evidence="1">pJCM12687</plasmid>
    </source>
</reference>
<dbReference type="AlphaFoldDB" id="A0A7I7WGT5"/>
<dbReference type="OrthoDB" id="3288608at2"/>
<dbReference type="Proteomes" id="UP000192441">
    <property type="component" value="Unassembled WGS sequence"/>
</dbReference>
<evidence type="ECO:0000313" key="4">
    <source>
        <dbReference type="Proteomes" id="UP000467379"/>
    </source>
</evidence>
<dbReference type="RefSeq" id="WP_083132714.1">
    <property type="nucleotide sequence ID" value="NZ_AP022607.1"/>
</dbReference>
<dbReference type="EMBL" id="MVHM01000012">
    <property type="protein sequence ID" value="ORA35444.1"/>
    <property type="molecule type" value="Genomic_DNA"/>
</dbReference>
<keyword evidence="4" id="KW-1185">Reference proteome</keyword>
<organism evidence="2 3">
    <name type="scientific">Mycobacterium branderi</name>
    <dbReference type="NCBI Taxonomy" id="43348"/>
    <lineage>
        <taxon>Bacteria</taxon>
        <taxon>Bacillati</taxon>
        <taxon>Actinomycetota</taxon>
        <taxon>Actinomycetes</taxon>
        <taxon>Mycobacteriales</taxon>
        <taxon>Mycobacteriaceae</taxon>
        <taxon>Mycobacterium</taxon>
    </lineage>
</organism>
<evidence type="ECO:0000313" key="2">
    <source>
        <dbReference type="EMBL" id="ORA35444.1"/>
    </source>
</evidence>
<dbReference type="EMBL" id="AP022607">
    <property type="protein sequence ID" value="BBZ15148.1"/>
    <property type="molecule type" value="Genomic_DNA"/>
</dbReference>